<evidence type="ECO:0000256" key="1">
    <source>
        <dbReference type="SAM" id="MobiDB-lite"/>
    </source>
</evidence>
<proteinExistence type="predicted"/>
<dbReference type="EMBL" id="HBEZ01045172">
    <property type="protein sequence ID" value="CAD8647257.1"/>
    <property type="molecule type" value="Transcribed_RNA"/>
</dbReference>
<protein>
    <submittedName>
        <fullName evidence="2">Uncharacterized protein</fullName>
    </submittedName>
</protein>
<reference evidence="2" key="1">
    <citation type="submission" date="2021-01" db="EMBL/GenBank/DDBJ databases">
        <authorList>
            <person name="Corre E."/>
            <person name="Pelletier E."/>
            <person name="Niang G."/>
            <person name="Scheremetjew M."/>
            <person name="Finn R."/>
            <person name="Kale V."/>
            <person name="Holt S."/>
            <person name="Cochrane G."/>
            <person name="Meng A."/>
            <person name="Brown T."/>
            <person name="Cohen L."/>
        </authorList>
    </citation>
    <scope>NUCLEOTIDE SEQUENCE</scope>
    <source>
        <strain evidence="2">CCAP979/52</strain>
    </source>
</reference>
<evidence type="ECO:0000313" key="2">
    <source>
        <dbReference type="EMBL" id="CAD8647257.1"/>
    </source>
</evidence>
<feature type="compositionally biased region" description="Polar residues" evidence="1">
    <location>
        <begin position="23"/>
        <end position="46"/>
    </location>
</feature>
<organism evidence="2">
    <name type="scientific">Cryptomonas curvata</name>
    <dbReference type="NCBI Taxonomy" id="233186"/>
    <lineage>
        <taxon>Eukaryota</taxon>
        <taxon>Cryptophyceae</taxon>
        <taxon>Cryptomonadales</taxon>
        <taxon>Cryptomonadaceae</taxon>
        <taxon>Cryptomonas</taxon>
    </lineage>
</organism>
<name>A0A7S0QLV8_9CRYP</name>
<sequence>MQQHQPSTIEHPSFQLNKADCTENISPSRQSMRPDLSTITGPTSNCFLPPPNNLDRKAKRSSKSPSLLSIEIQEKQANPTLACIYRAQREYVRSLIEQDDVPVKNSSPSFDAWSVCDSIFSVK</sequence>
<accession>A0A7S0QLV8</accession>
<feature type="region of interest" description="Disordered" evidence="1">
    <location>
        <begin position="1"/>
        <end position="67"/>
    </location>
</feature>
<feature type="compositionally biased region" description="Polar residues" evidence="1">
    <location>
        <begin position="1"/>
        <end position="16"/>
    </location>
</feature>
<dbReference type="AlphaFoldDB" id="A0A7S0QLV8"/>
<gene>
    <name evidence="2" type="ORF">CCUR1050_LOCUS24888</name>
</gene>